<feature type="region of interest" description="Disordered" evidence="1">
    <location>
        <begin position="24"/>
        <end position="149"/>
    </location>
</feature>
<feature type="compositionally biased region" description="Basic and acidic residues" evidence="1">
    <location>
        <begin position="138"/>
        <end position="149"/>
    </location>
</feature>
<dbReference type="EMBL" id="CP045929">
    <property type="protein sequence ID" value="QGK70708.1"/>
    <property type="molecule type" value="Genomic_DNA"/>
</dbReference>
<dbReference type="RefSeq" id="WP_154077290.1">
    <property type="nucleotide sequence ID" value="NZ_CP045929.1"/>
</dbReference>
<sequence>MTKNKDDYRATYTDPQLRERLKEQIKASDKGGAPGQWSARKSQLLTQAYEKHGGGYRHGRRKSSQQRSLQEWTHQEWQTESGSAQARHDGRTERYLPKQAWRELTPHQRRETRSKKQHESQRGRQRSANPQAAATARKMADLDELPAREAVKRARTLTLEETEQALRHERQHKARKTVLRQLSQRLDGGE</sequence>
<reference evidence="3" key="1">
    <citation type="submission" date="2019-11" db="EMBL/GenBank/DDBJ databases">
        <title>The complete genome sequence of Saccharopolyspora sp. E2A.</title>
        <authorList>
            <person name="Zhang G."/>
        </authorList>
    </citation>
    <scope>NUCLEOTIDE SEQUENCE [LARGE SCALE GENOMIC DNA]</scope>
    <source>
        <strain evidence="3">E2A</strain>
    </source>
</reference>
<dbReference type="KEGG" id="sace:GIY23_15350"/>
<dbReference type="AlphaFoldDB" id="A0A5Q3Q826"/>
<feature type="compositionally biased region" description="Polar residues" evidence="1">
    <location>
        <begin position="65"/>
        <end position="84"/>
    </location>
</feature>
<gene>
    <name evidence="2" type="ORF">GIY23_15350</name>
</gene>
<dbReference type="Proteomes" id="UP000371041">
    <property type="component" value="Chromosome"/>
</dbReference>
<protein>
    <submittedName>
        <fullName evidence="2">Uncharacterized protein</fullName>
    </submittedName>
</protein>
<keyword evidence="3" id="KW-1185">Reference proteome</keyword>
<proteinExistence type="predicted"/>
<feature type="compositionally biased region" description="Basic residues" evidence="1">
    <location>
        <begin position="54"/>
        <end position="64"/>
    </location>
</feature>
<evidence type="ECO:0000256" key="1">
    <source>
        <dbReference type="SAM" id="MobiDB-lite"/>
    </source>
</evidence>
<evidence type="ECO:0000313" key="3">
    <source>
        <dbReference type="Proteomes" id="UP000371041"/>
    </source>
</evidence>
<accession>A0A5Q3Q826</accession>
<feature type="region of interest" description="Disordered" evidence="1">
    <location>
        <begin position="162"/>
        <end position="190"/>
    </location>
</feature>
<organism evidence="2 3">
    <name type="scientific">Allosaccharopolyspora coralli</name>
    <dbReference type="NCBI Taxonomy" id="2665642"/>
    <lineage>
        <taxon>Bacteria</taxon>
        <taxon>Bacillati</taxon>
        <taxon>Actinomycetota</taxon>
        <taxon>Actinomycetes</taxon>
        <taxon>Pseudonocardiales</taxon>
        <taxon>Pseudonocardiaceae</taxon>
        <taxon>Allosaccharopolyspora</taxon>
    </lineage>
</organism>
<feature type="compositionally biased region" description="Basic residues" evidence="1">
    <location>
        <begin position="169"/>
        <end position="178"/>
    </location>
</feature>
<name>A0A5Q3Q826_9PSEU</name>
<evidence type="ECO:0000313" key="2">
    <source>
        <dbReference type="EMBL" id="QGK70708.1"/>
    </source>
</evidence>
<feature type="compositionally biased region" description="Basic and acidic residues" evidence="1">
    <location>
        <begin position="86"/>
        <end position="111"/>
    </location>
</feature>